<dbReference type="RefSeq" id="WP_237484540.1">
    <property type="nucleotide sequence ID" value="NZ_CAKLCM010000002.1"/>
</dbReference>
<dbReference type="PANTHER" id="PTHR14097:SF7">
    <property type="entry name" value="OXIDOREDUCTASE HTATIP2"/>
    <property type="match status" value="1"/>
</dbReference>
<evidence type="ECO:0000313" key="1">
    <source>
        <dbReference type="EMBL" id="CAH0526126.1"/>
    </source>
</evidence>
<dbReference type="EMBL" id="CAKLCM010000002">
    <property type="protein sequence ID" value="CAH0526126.1"/>
    <property type="molecule type" value="Genomic_DNA"/>
</dbReference>
<dbReference type="Gene3D" id="3.40.50.720">
    <property type="entry name" value="NAD(P)-binding Rossmann-like Domain"/>
    <property type="match status" value="1"/>
</dbReference>
<dbReference type="Pfam" id="PF08732">
    <property type="entry name" value="HIM1"/>
    <property type="match status" value="1"/>
</dbReference>
<protein>
    <recommendedName>
        <fullName evidence="3">NAD(P)-binding domain-containing protein</fullName>
    </recommendedName>
</protein>
<evidence type="ECO:0008006" key="3">
    <source>
        <dbReference type="Google" id="ProtNLM"/>
    </source>
</evidence>
<gene>
    <name evidence="1" type="ORF">VHP8226_01600</name>
</gene>
<dbReference type="SUPFAM" id="SSF51735">
    <property type="entry name" value="NAD(P)-binding Rossmann-fold domains"/>
    <property type="match status" value="1"/>
</dbReference>
<sequence length="232" mass="25228">MKHKAIIAGATGLVGRHLLQQLDEANNVERLFILSRRAIEGTVKGEQLVTNDLSVPDHDKTNMTADIGFICLGTTLKQAGSKQALREIDCDLVVKVAKSMREVGVSKVVVVSSLGASVNALSHYLKTKGEMELQLAELGFRQVIFARPGPLAGRQENIRADEVLVQRLLGFITPLLIGPLRNFKPIEAKDVASAMFILATSNLIADHVAQINSAQLSQISRRASLKESSIKR</sequence>
<dbReference type="Proteomes" id="UP000838160">
    <property type="component" value="Unassembled WGS sequence"/>
</dbReference>
<dbReference type="InterPro" id="IPR014843">
    <property type="entry name" value="Him1/Fmp52"/>
</dbReference>
<name>A0ABN8DHU6_9VIBR</name>
<dbReference type="PANTHER" id="PTHR14097">
    <property type="entry name" value="OXIDOREDUCTASE HTATIP2"/>
    <property type="match status" value="1"/>
</dbReference>
<reference evidence="1" key="1">
    <citation type="submission" date="2021-12" db="EMBL/GenBank/DDBJ databases">
        <authorList>
            <person name="Rodrigo-Torres L."/>
            <person name="Arahal R. D."/>
            <person name="Lucena T."/>
        </authorList>
    </citation>
    <scope>NUCLEOTIDE SEQUENCE</scope>
    <source>
        <strain evidence="1">CECT 8226</strain>
    </source>
</reference>
<organism evidence="1 2">
    <name type="scientific">Vibrio hippocampi</name>
    <dbReference type="NCBI Taxonomy" id="654686"/>
    <lineage>
        <taxon>Bacteria</taxon>
        <taxon>Pseudomonadati</taxon>
        <taxon>Pseudomonadota</taxon>
        <taxon>Gammaproteobacteria</taxon>
        <taxon>Vibrionales</taxon>
        <taxon>Vibrionaceae</taxon>
        <taxon>Vibrio</taxon>
    </lineage>
</organism>
<proteinExistence type="predicted"/>
<accession>A0ABN8DHU6</accession>
<evidence type="ECO:0000313" key="2">
    <source>
        <dbReference type="Proteomes" id="UP000838160"/>
    </source>
</evidence>
<comment type="caution">
    <text evidence="1">The sequence shown here is derived from an EMBL/GenBank/DDBJ whole genome shotgun (WGS) entry which is preliminary data.</text>
</comment>
<dbReference type="InterPro" id="IPR036291">
    <property type="entry name" value="NAD(P)-bd_dom_sf"/>
</dbReference>
<keyword evidence="2" id="KW-1185">Reference proteome</keyword>